<dbReference type="Proteomes" id="UP001157439">
    <property type="component" value="Unassembled WGS sequence"/>
</dbReference>
<dbReference type="RefSeq" id="WP_095499418.1">
    <property type="nucleotide sequence ID" value="NZ_BSPO01000014.1"/>
</dbReference>
<dbReference type="InterPro" id="IPR021382">
    <property type="entry name" value="DUF3014"/>
</dbReference>
<dbReference type="AlphaFoldDB" id="A0AA37TUX9"/>
<keyword evidence="1" id="KW-0472">Membrane</keyword>
<sequence length="292" mass="32401">MQTNPEDRLIPQAAGRGANQIAIVVIIAVIALSIAAYIYFSKDQSTQNEPEPIIVETTLPQEPLPVEADITEPEELTIEEPVQLPEIAPEVEPQPIEPVNPLPPLSDSDQFTKETIESVADGMTFDSYLTDNAVLRKFVVFVDNVAQGELNHKVSPVNGPKDSFNAVEVNNRIYLDPDSYHRYDFYAEFLNQLDEQEIGQALIELKPLINEAFTELGYQDVSFDQRLDNAIEQMLAAPVITGAIELTSVSVNYQFADPELEALPPAQKLMIRMGPENSAKVKAALKRLKAQL</sequence>
<protein>
    <recommendedName>
        <fullName evidence="4">DUF3014 domain-containing protein</fullName>
    </recommendedName>
</protein>
<evidence type="ECO:0000256" key="1">
    <source>
        <dbReference type="SAM" id="Phobius"/>
    </source>
</evidence>
<evidence type="ECO:0000313" key="3">
    <source>
        <dbReference type="Proteomes" id="UP001157439"/>
    </source>
</evidence>
<accession>A0AA37TUX9</accession>
<dbReference type="Pfam" id="PF11219">
    <property type="entry name" value="DUF3014"/>
    <property type="match status" value="1"/>
</dbReference>
<proteinExistence type="predicted"/>
<name>A0AA37TUX9_9GAMM</name>
<keyword evidence="3" id="KW-1185">Reference proteome</keyword>
<dbReference type="EMBL" id="BSPO01000014">
    <property type="protein sequence ID" value="GLS84972.1"/>
    <property type="molecule type" value="Genomic_DNA"/>
</dbReference>
<organism evidence="2 3">
    <name type="scientific">Paraferrimonas haliotis</name>
    <dbReference type="NCBI Taxonomy" id="2013866"/>
    <lineage>
        <taxon>Bacteria</taxon>
        <taxon>Pseudomonadati</taxon>
        <taxon>Pseudomonadota</taxon>
        <taxon>Gammaproteobacteria</taxon>
        <taxon>Alteromonadales</taxon>
        <taxon>Ferrimonadaceae</taxon>
        <taxon>Paraferrimonas</taxon>
    </lineage>
</organism>
<gene>
    <name evidence="2" type="ORF">GCM10007894_29490</name>
</gene>
<reference evidence="2 3" key="1">
    <citation type="journal article" date="2014" name="Int. J. Syst. Evol. Microbiol.">
        <title>Complete genome sequence of Corynebacterium casei LMG S-19264T (=DSM 44701T), isolated from a smear-ripened cheese.</title>
        <authorList>
            <consortium name="US DOE Joint Genome Institute (JGI-PGF)"/>
            <person name="Walter F."/>
            <person name="Albersmeier A."/>
            <person name="Kalinowski J."/>
            <person name="Ruckert C."/>
        </authorList>
    </citation>
    <scope>NUCLEOTIDE SEQUENCE [LARGE SCALE GENOMIC DNA]</scope>
    <source>
        <strain evidence="2 3">NBRC 112785</strain>
    </source>
</reference>
<evidence type="ECO:0008006" key="4">
    <source>
        <dbReference type="Google" id="ProtNLM"/>
    </source>
</evidence>
<keyword evidence="1" id="KW-0812">Transmembrane</keyword>
<feature type="transmembrane region" description="Helical" evidence="1">
    <location>
        <begin position="21"/>
        <end position="40"/>
    </location>
</feature>
<keyword evidence="1" id="KW-1133">Transmembrane helix</keyword>
<evidence type="ECO:0000313" key="2">
    <source>
        <dbReference type="EMBL" id="GLS84972.1"/>
    </source>
</evidence>
<comment type="caution">
    <text evidence="2">The sequence shown here is derived from an EMBL/GenBank/DDBJ whole genome shotgun (WGS) entry which is preliminary data.</text>
</comment>